<evidence type="ECO:0000256" key="1">
    <source>
        <dbReference type="SAM" id="Phobius"/>
    </source>
</evidence>
<keyword evidence="1" id="KW-1133">Transmembrane helix</keyword>
<dbReference type="AlphaFoldDB" id="A0A9D1I3V6"/>
<gene>
    <name evidence="3" type="ORF">IAD16_05240</name>
</gene>
<evidence type="ECO:0000313" key="4">
    <source>
        <dbReference type="Proteomes" id="UP000824091"/>
    </source>
</evidence>
<accession>A0A9D1I3V6</accession>
<reference evidence="3" key="1">
    <citation type="submission" date="2020-10" db="EMBL/GenBank/DDBJ databases">
        <authorList>
            <person name="Gilroy R."/>
        </authorList>
    </citation>
    <scope>NUCLEOTIDE SEQUENCE</scope>
    <source>
        <strain evidence="3">11300</strain>
    </source>
</reference>
<dbReference type="Pfam" id="PF01494">
    <property type="entry name" value="FAD_binding_3"/>
    <property type="match status" value="1"/>
</dbReference>
<reference evidence="3" key="2">
    <citation type="journal article" date="2021" name="PeerJ">
        <title>Extensive microbial diversity within the chicken gut microbiome revealed by metagenomics and culture.</title>
        <authorList>
            <person name="Gilroy R."/>
            <person name="Ravi A."/>
            <person name="Getino M."/>
            <person name="Pursley I."/>
            <person name="Horton D.L."/>
            <person name="Alikhan N.F."/>
            <person name="Baker D."/>
            <person name="Gharbi K."/>
            <person name="Hall N."/>
            <person name="Watson M."/>
            <person name="Adriaenssens E.M."/>
            <person name="Foster-Nyarko E."/>
            <person name="Jarju S."/>
            <person name="Secka A."/>
            <person name="Antonio M."/>
            <person name="Oren A."/>
            <person name="Chaudhuri R.R."/>
            <person name="La Ragione R."/>
            <person name="Hildebrand F."/>
            <person name="Pallen M.J."/>
        </authorList>
    </citation>
    <scope>NUCLEOTIDE SEQUENCE</scope>
    <source>
        <strain evidence="3">11300</strain>
    </source>
</reference>
<keyword evidence="1" id="KW-0812">Transmembrane</keyword>
<dbReference type="GO" id="GO:0071949">
    <property type="term" value="F:FAD binding"/>
    <property type="evidence" value="ECO:0007669"/>
    <property type="project" value="InterPro"/>
</dbReference>
<dbReference type="SUPFAM" id="SSF51905">
    <property type="entry name" value="FAD/NAD(P)-binding domain"/>
    <property type="match status" value="1"/>
</dbReference>
<dbReference type="PANTHER" id="PTHR42685">
    <property type="entry name" value="GERANYLGERANYL DIPHOSPHATE REDUCTASE"/>
    <property type="match status" value="1"/>
</dbReference>
<dbReference type="PRINTS" id="PR00420">
    <property type="entry name" value="RNGMNOXGNASE"/>
</dbReference>
<dbReference type="InterPro" id="IPR002938">
    <property type="entry name" value="FAD-bd"/>
</dbReference>
<dbReference type="InterPro" id="IPR050407">
    <property type="entry name" value="Geranylgeranyl_reductase"/>
</dbReference>
<evidence type="ECO:0000313" key="3">
    <source>
        <dbReference type="EMBL" id="HIU27763.1"/>
    </source>
</evidence>
<dbReference type="EMBL" id="DVMO01000078">
    <property type="protein sequence ID" value="HIU27763.1"/>
    <property type="molecule type" value="Genomic_DNA"/>
</dbReference>
<organism evidence="3 4">
    <name type="scientific">Candidatus Fimisoma avicola</name>
    <dbReference type="NCBI Taxonomy" id="2840826"/>
    <lineage>
        <taxon>Bacteria</taxon>
        <taxon>Bacillati</taxon>
        <taxon>Bacillota</taxon>
        <taxon>Clostridia</taxon>
        <taxon>Eubacteriales</taxon>
        <taxon>Candidatus Fimisoma</taxon>
    </lineage>
</organism>
<proteinExistence type="predicted"/>
<comment type="caution">
    <text evidence="3">The sequence shown here is derived from an EMBL/GenBank/DDBJ whole genome shotgun (WGS) entry which is preliminary data.</text>
</comment>
<dbReference type="Proteomes" id="UP000824091">
    <property type="component" value="Unassembled WGS sequence"/>
</dbReference>
<feature type="domain" description="FAD-binding" evidence="2">
    <location>
        <begin position="4"/>
        <end position="156"/>
    </location>
</feature>
<dbReference type="PANTHER" id="PTHR42685:SF22">
    <property type="entry name" value="CONDITIONED MEDIUM FACTOR RECEPTOR 1"/>
    <property type="match status" value="1"/>
</dbReference>
<dbReference type="Gene3D" id="3.50.50.60">
    <property type="entry name" value="FAD/NAD(P)-binding domain"/>
    <property type="match status" value="1"/>
</dbReference>
<evidence type="ECO:0000259" key="2">
    <source>
        <dbReference type="Pfam" id="PF01494"/>
    </source>
</evidence>
<sequence>MEKYKVIIAGAGPAGLAAAITLKELGMGDEILVIERFSFPRYKCCAGYMTGKTRKAYSELGLDLDRVHYSLIKDFNIFHNFKKRQTIHNKFLYTNRKIDRVELDNAFFELAVSAGVRVRENTSIASHDRAEKYIVTADGEELHYDYLVFADGTSGYGSRYVPEKGRNIAMQLVFANDRPEEIQIHFGITKHGYGWVSSYGGVTNVGLTDRYEPDINYQDVFRGFMERLGFDEDLSRLKGAFTPMYVGRHDEMAAEGIYFAGDAAGACDPLTLSGLRYALGSGKACAHAVASGDSRPYSRYMGSLRRKFAFMRLLMRIFYLKPVMFCVFSVGCRFFGGLIAAVFNNFFVNKK</sequence>
<name>A0A9D1I3V6_9FIRM</name>
<dbReference type="InterPro" id="IPR036188">
    <property type="entry name" value="FAD/NAD-bd_sf"/>
</dbReference>
<protein>
    <submittedName>
        <fullName evidence="3">NAD(P)/FAD-dependent oxidoreductase</fullName>
    </submittedName>
</protein>
<feature type="transmembrane region" description="Helical" evidence="1">
    <location>
        <begin position="318"/>
        <end position="343"/>
    </location>
</feature>
<keyword evidence="1" id="KW-0472">Membrane</keyword>